<dbReference type="FunFam" id="3.40.850.10:FF:000012">
    <property type="entry name" value="Kinesin-like protein"/>
    <property type="match status" value="1"/>
</dbReference>
<evidence type="ECO:0000256" key="9">
    <source>
        <dbReference type="PROSITE-ProRule" id="PRU00283"/>
    </source>
</evidence>
<dbReference type="PANTHER" id="PTHR47971:SF8">
    <property type="entry name" value="KINESIN-LIKE PROTEIN"/>
    <property type="match status" value="1"/>
</dbReference>
<evidence type="ECO:0000256" key="1">
    <source>
        <dbReference type="ARBA" id="ARBA00004245"/>
    </source>
</evidence>
<dbReference type="GO" id="GO:0005524">
    <property type="term" value="F:ATP binding"/>
    <property type="evidence" value="ECO:0007669"/>
    <property type="project" value="UniProtKB-UniRule"/>
</dbReference>
<dbReference type="SUPFAM" id="SSF52540">
    <property type="entry name" value="P-loop containing nucleoside triphosphate hydrolases"/>
    <property type="match status" value="1"/>
</dbReference>
<dbReference type="PRINTS" id="PR00380">
    <property type="entry name" value="KINESINHEAVY"/>
</dbReference>
<accession>A0A1V9ZEI2</accession>
<feature type="binding site" evidence="9">
    <location>
        <begin position="210"/>
        <end position="217"/>
    </location>
    <ligand>
        <name>ATP</name>
        <dbReference type="ChEBI" id="CHEBI:30616"/>
    </ligand>
</feature>
<dbReference type="GO" id="GO:0005874">
    <property type="term" value="C:microtubule"/>
    <property type="evidence" value="ECO:0007669"/>
    <property type="project" value="UniProtKB-KW"/>
</dbReference>
<dbReference type="InterPro" id="IPR019821">
    <property type="entry name" value="Kinesin_motor_CS"/>
</dbReference>
<proteinExistence type="inferred from homology"/>
<evidence type="ECO:0000256" key="6">
    <source>
        <dbReference type="ARBA" id="ARBA00023175"/>
    </source>
</evidence>
<gene>
    <name evidence="14" type="ORF">ACHHYP_15841</name>
</gene>
<organism evidence="14 15">
    <name type="scientific">Achlya hypogyna</name>
    <name type="common">Oomycete</name>
    <name type="synonym">Protoachlya hypogyna</name>
    <dbReference type="NCBI Taxonomy" id="1202772"/>
    <lineage>
        <taxon>Eukaryota</taxon>
        <taxon>Sar</taxon>
        <taxon>Stramenopiles</taxon>
        <taxon>Oomycota</taxon>
        <taxon>Saprolegniomycetes</taxon>
        <taxon>Saprolegniales</taxon>
        <taxon>Achlyaceae</taxon>
        <taxon>Achlya</taxon>
    </lineage>
</organism>
<evidence type="ECO:0000256" key="5">
    <source>
        <dbReference type="ARBA" id="ARBA00022840"/>
    </source>
</evidence>
<feature type="compositionally biased region" description="Acidic residues" evidence="12">
    <location>
        <begin position="513"/>
        <end position="522"/>
    </location>
</feature>
<evidence type="ECO:0000313" key="15">
    <source>
        <dbReference type="Proteomes" id="UP000243579"/>
    </source>
</evidence>
<comment type="similarity">
    <text evidence="8">Belongs to the TRAFAC class myosin-kinesin ATPase superfamily. Kinesin family. KIN-13 subfamily.</text>
</comment>
<evidence type="ECO:0000256" key="3">
    <source>
        <dbReference type="ARBA" id="ARBA00022701"/>
    </source>
</evidence>
<keyword evidence="4 9" id="KW-0547">Nucleotide-binding</keyword>
<dbReference type="PROSITE" id="PS00411">
    <property type="entry name" value="KINESIN_MOTOR_1"/>
    <property type="match status" value="1"/>
</dbReference>
<dbReference type="GO" id="GO:0008017">
    <property type="term" value="F:microtubule binding"/>
    <property type="evidence" value="ECO:0007669"/>
    <property type="project" value="InterPro"/>
</dbReference>
<keyword evidence="11" id="KW-0175">Coiled coil</keyword>
<keyword evidence="2" id="KW-0963">Cytoplasm</keyword>
<dbReference type="PANTHER" id="PTHR47971">
    <property type="entry name" value="KINESIN-RELATED PROTEIN 6"/>
    <property type="match status" value="1"/>
</dbReference>
<dbReference type="PROSITE" id="PS50067">
    <property type="entry name" value="KINESIN_MOTOR_2"/>
    <property type="match status" value="1"/>
</dbReference>
<dbReference type="InterPro" id="IPR027640">
    <property type="entry name" value="Kinesin-like_fam"/>
</dbReference>
<reference evidence="14 15" key="1">
    <citation type="journal article" date="2014" name="Genome Biol. Evol.">
        <title>The secreted proteins of Achlya hypogyna and Thraustotheca clavata identify the ancestral oomycete secretome and reveal gene acquisitions by horizontal gene transfer.</title>
        <authorList>
            <person name="Misner I."/>
            <person name="Blouin N."/>
            <person name="Leonard G."/>
            <person name="Richards T.A."/>
            <person name="Lane C.E."/>
        </authorList>
    </citation>
    <scope>NUCLEOTIDE SEQUENCE [LARGE SCALE GENOMIC DNA]</scope>
    <source>
        <strain evidence="14 15">ATCC 48635</strain>
    </source>
</reference>
<dbReference type="Pfam" id="PF00225">
    <property type="entry name" value="Kinesin"/>
    <property type="match status" value="1"/>
</dbReference>
<keyword evidence="6 9" id="KW-0505">Motor protein</keyword>
<evidence type="ECO:0000256" key="7">
    <source>
        <dbReference type="ARBA" id="ARBA00023212"/>
    </source>
</evidence>
<dbReference type="InterPro" id="IPR027417">
    <property type="entry name" value="P-loop_NTPase"/>
</dbReference>
<feature type="domain" description="Kinesin motor" evidence="13">
    <location>
        <begin position="119"/>
        <end position="454"/>
    </location>
</feature>
<dbReference type="Gene3D" id="3.40.850.10">
    <property type="entry name" value="Kinesin motor domain"/>
    <property type="match status" value="1"/>
</dbReference>
<evidence type="ECO:0000313" key="14">
    <source>
        <dbReference type="EMBL" id="OQR96409.1"/>
    </source>
</evidence>
<dbReference type="AlphaFoldDB" id="A0A1V9ZEI2"/>
<keyword evidence="3 10" id="KW-0493">Microtubule</keyword>
<feature type="compositionally biased region" description="Basic and acidic residues" evidence="12">
    <location>
        <begin position="529"/>
        <end position="547"/>
    </location>
</feature>
<dbReference type="InterPro" id="IPR001752">
    <property type="entry name" value="Kinesin_motor_dom"/>
</dbReference>
<comment type="subcellular location">
    <subcellularLocation>
        <location evidence="1">Cytoplasm</location>
        <location evidence="1">Cytoskeleton</location>
    </subcellularLocation>
</comment>
<sequence length="672" mass="75272">MWRAREKTAAVSSSAAGPVSTGHVAASAPRRASNPRVTPTKIGKPSTKSKPTTQAIAEIERNREDRRKAMAQVKKEREQESLNNERNGTPGDVDFQRMIKQFREQDHQELSHTSKGEMKITICVRKRPVNKREIRNKDYDCITCWHPKVIIHDCKLKVDGITKYLDSNAFAFDHSFDENTSNTTVYKYTAQPLIQFVFNEGGRATVFAYGQTGSGKTFTMEGIQAQAAKDLFVELDKWQQHGTSLELWMSFFEIYGGQCQDLLRQKRLTIREDGNGEVQIVDLDEVKIHSEAELLQTMQRGNALRTTHATEMNDQSSRSHSICQLHIREAGSMKLHGALLCLLSSNAALGKLSLIDLAGSERGADTKSHNRQRRMESSEINKSLLALKECFRALDSGGRGAHIPFRASKLTQVLKDSFVNAKARTVMIAAVSPCASSADHTINTLRYADRVKEKSVPDDGLLDPMLVKVKHLAAAQSPGSSPEKPPPPPPLGSNSLADLMSEAVSRNLTDLPHDDDDDDGLDDLSTYSDGEHIDYDDVRRDSSASQEDIKALHSALRNQAPDGDVDDEDHSLEELHEVVQTLYEEQENLLRCHMTAIQESAELLTEEGILLSNVQGETVVDYDIDHYAQRLDEILAKKEATIRRLRRQLAQFRRRCQEEEAAAQRVDQVPFY</sequence>
<evidence type="ECO:0000256" key="10">
    <source>
        <dbReference type="RuleBase" id="RU000394"/>
    </source>
</evidence>
<evidence type="ECO:0000256" key="4">
    <source>
        <dbReference type="ARBA" id="ARBA00022741"/>
    </source>
</evidence>
<dbReference type="SMART" id="SM00129">
    <property type="entry name" value="KISc"/>
    <property type="match status" value="1"/>
</dbReference>
<dbReference type="CDD" id="cd01367">
    <property type="entry name" value="KISc_KIF2_like"/>
    <property type="match status" value="1"/>
</dbReference>
<feature type="region of interest" description="Disordered" evidence="12">
    <location>
        <begin position="508"/>
        <end position="547"/>
    </location>
</feature>
<evidence type="ECO:0000256" key="8">
    <source>
        <dbReference type="ARBA" id="ARBA00061030"/>
    </source>
</evidence>
<evidence type="ECO:0000256" key="2">
    <source>
        <dbReference type="ARBA" id="ARBA00022490"/>
    </source>
</evidence>
<evidence type="ECO:0000256" key="12">
    <source>
        <dbReference type="SAM" id="MobiDB-lite"/>
    </source>
</evidence>
<feature type="region of interest" description="Disordered" evidence="12">
    <location>
        <begin position="473"/>
        <end position="496"/>
    </location>
</feature>
<keyword evidence="15" id="KW-1185">Reference proteome</keyword>
<dbReference type="EMBL" id="JNBR01000145">
    <property type="protein sequence ID" value="OQR96409.1"/>
    <property type="molecule type" value="Genomic_DNA"/>
</dbReference>
<keyword evidence="7" id="KW-0206">Cytoskeleton</keyword>
<keyword evidence="5 9" id="KW-0067">ATP-binding</keyword>
<dbReference type="GO" id="GO:0003777">
    <property type="term" value="F:microtubule motor activity"/>
    <property type="evidence" value="ECO:0007669"/>
    <property type="project" value="InterPro"/>
</dbReference>
<feature type="compositionally biased region" description="Polar residues" evidence="12">
    <location>
        <begin position="46"/>
        <end position="55"/>
    </location>
</feature>
<dbReference type="InterPro" id="IPR036961">
    <property type="entry name" value="Kinesin_motor_dom_sf"/>
</dbReference>
<name>A0A1V9ZEI2_ACHHY</name>
<evidence type="ECO:0000259" key="13">
    <source>
        <dbReference type="PROSITE" id="PS50067"/>
    </source>
</evidence>
<feature type="region of interest" description="Disordered" evidence="12">
    <location>
        <begin position="1"/>
        <end position="93"/>
    </location>
</feature>
<feature type="compositionally biased region" description="Basic and acidic residues" evidence="12">
    <location>
        <begin position="58"/>
        <end position="80"/>
    </location>
</feature>
<dbReference type="GO" id="GO:0007018">
    <property type="term" value="P:microtubule-based movement"/>
    <property type="evidence" value="ECO:0007669"/>
    <property type="project" value="InterPro"/>
</dbReference>
<dbReference type="Proteomes" id="UP000243579">
    <property type="component" value="Unassembled WGS sequence"/>
</dbReference>
<dbReference type="STRING" id="1202772.A0A1V9ZEI2"/>
<evidence type="ECO:0000256" key="11">
    <source>
        <dbReference type="SAM" id="Coils"/>
    </source>
</evidence>
<dbReference type="GO" id="GO:0007019">
    <property type="term" value="P:microtubule depolymerization"/>
    <property type="evidence" value="ECO:0007669"/>
    <property type="project" value="TreeGrafter"/>
</dbReference>
<feature type="compositionally biased region" description="Low complexity" evidence="12">
    <location>
        <begin position="9"/>
        <end position="36"/>
    </location>
</feature>
<protein>
    <recommendedName>
        <fullName evidence="10">Kinesin-like protein</fullName>
    </recommendedName>
</protein>
<comment type="caution">
    <text evidence="14">The sequence shown here is derived from an EMBL/GenBank/DDBJ whole genome shotgun (WGS) entry which is preliminary data.</text>
</comment>
<feature type="coiled-coil region" evidence="11">
    <location>
        <begin position="628"/>
        <end position="662"/>
    </location>
</feature>
<dbReference type="OrthoDB" id="3176171at2759"/>